<evidence type="ECO:0000313" key="2">
    <source>
        <dbReference type="Proteomes" id="UP001148737"/>
    </source>
</evidence>
<sequence>MPRALRRMEKAFPLYAIRNPIVGEYNFNTLKAYIMDSAAGKAWIAEYLASHQEYTSAVPLEGGVSNYLYRLTKADGSTVILKHAEPHAVHDENWIMDLSRVESERAALMSISAALQPSSSARDAAVEIPQVLEYDAENYNLIMSDCGTDTKDLHTAFPSLTPEQRVAVGRRLGAWLASLHQSSTIDRSAFAAEDSPDRQGVDQRIELLSAGLPCANSDTATPQEAAAEKTAFLKLLEPFVARVLKPSNASVVHGDFWPGNILVGPVNGDQAAVQQFLAVIDWEGVSLGTGASDAGTMAGEAWLLCHFHRTSARASVSEPEDFGMFEAFLKSYLAVVGKVDEDFVRYAMVQFAITLSVGRGGKELMRPVKELGVKVVEAIMGGDEGNQGNRIHEVVNLGWGMDVWRDWLVGQ</sequence>
<gene>
    <name evidence="1" type="ORF">NLG97_g496</name>
</gene>
<organism evidence="1 2">
    <name type="scientific">Lecanicillium saksenae</name>
    <dbReference type="NCBI Taxonomy" id="468837"/>
    <lineage>
        <taxon>Eukaryota</taxon>
        <taxon>Fungi</taxon>
        <taxon>Dikarya</taxon>
        <taxon>Ascomycota</taxon>
        <taxon>Pezizomycotina</taxon>
        <taxon>Sordariomycetes</taxon>
        <taxon>Hypocreomycetidae</taxon>
        <taxon>Hypocreales</taxon>
        <taxon>Cordycipitaceae</taxon>
        <taxon>Lecanicillium</taxon>
    </lineage>
</organism>
<protein>
    <submittedName>
        <fullName evidence="1">Uncharacterized protein</fullName>
    </submittedName>
</protein>
<reference evidence="1" key="1">
    <citation type="submission" date="2022-07" db="EMBL/GenBank/DDBJ databases">
        <title>Genome Sequence of Lecanicillium saksenae.</title>
        <authorList>
            <person name="Buettner E."/>
        </authorList>
    </citation>
    <scope>NUCLEOTIDE SEQUENCE</scope>
    <source>
        <strain evidence="1">VT-O1</strain>
    </source>
</reference>
<name>A0ACC1R864_9HYPO</name>
<dbReference type="EMBL" id="JANAKD010000017">
    <property type="protein sequence ID" value="KAJ3499234.1"/>
    <property type="molecule type" value="Genomic_DNA"/>
</dbReference>
<dbReference type="Proteomes" id="UP001148737">
    <property type="component" value="Unassembled WGS sequence"/>
</dbReference>
<comment type="caution">
    <text evidence="1">The sequence shown here is derived from an EMBL/GenBank/DDBJ whole genome shotgun (WGS) entry which is preliminary data.</text>
</comment>
<accession>A0ACC1R864</accession>
<keyword evidence="2" id="KW-1185">Reference proteome</keyword>
<proteinExistence type="predicted"/>
<evidence type="ECO:0000313" key="1">
    <source>
        <dbReference type="EMBL" id="KAJ3499234.1"/>
    </source>
</evidence>